<dbReference type="Pfam" id="PF00583">
    <property type="entry name" value="Acetyltransf_1"/>
    <property type="match status" value="1"/>
</dbReference>
<dbReference type="Gene3D" id="3.40.630.30">
    <property type="match status" value="1"/>
</dbReference>
<keyword evidence="2" id="KW-0012">Acyltransferase</keyword>
<evidence type="ECO:0000313" key="5">
    <source>
        <dbReference type="Proteomes" id="UP000053557"/>
    </source>
</evidence>
<evidence type="ECO:0000256" key="1">
    <source>
        <dbReference type="ARBA" id="ARBA00022679"/>
    </source>
</evidence>
<proteinExistence type="predicted"/>
<dbReference type="InterPro" id="IPR000182">
    <property type="entry name" value="GNAT_dom"/>
</dbReference>
<dbReference type="GO" id="GO:0004042">
    <property type="term" value="F:L-glutamate N-acetyltransferase activity"/>
    <property type="evidence" value="ECO:0007669"/>
    <property type="project" value="InterPro"/>
</dbReference>
<dbReference type="PANTHER" id="PTHR30602">
    <property type="entry name" value="AMINO-ACID ACETYLTRANSFERASE"/>
    <property type="match status" value="1"/>
</dbReference>
<dbReference type="RefSeq" id="WP_067715458.1">
    <property type="nucleotide sequence ID" value="NZ_LPVJ01000030.1"/>
</dbReference>
<dbReference type="InterPro" id="IPR016181">
    <property type="entry name" value="Acyl_CoA_acyltransferase"/>
</dbReference>
<accession>A0A124IW18</accession>
<dbReference type="EMBL" id="LPVJ01000030">
    <property type="protein sequence ID" value="KUO96019.1"/>
    <property type="molecule type" value="Genomic_DNA"/>
</dbReference>
<sequence>MAVSEERMAGVLREATVRDVDSIVALLRDYAEQGLLLPRTRQSVLEILPSFRVIDVAGKVQGVVSLCILGDDLAEIRSLAVAPEAQGGGLGKRLVQAMLAYAADLQVPKVLALTYQEAFFARCGFHIVEKHTLHQKIWKDCINCKKFPVCDEIAMIYEMGVSGAAGSPADAGVNVEA</sequence>
<keyword evidence="5" id="KW-1185">Reference proteome</keyword>
<keyword evidence="1" id="KW-0808">Transferase</keyword>
<dbReference type="AlphaFoldDB" id="A0A124IW18"/>
<gene>
    <name evidence="4" type="ORF">ATW55_02780</name>
</gene>
<reference evidence="4 5" key="1">
    <citation type="submission" date="2015-12" db="EMBL/GenBank/DDBJ databases">
        <title>Draft genome sequence of Acidibacillus ferrooxidans ITV001, isolated from a chalcopyrite acid mine drainage site in Brazil.</title>
        <authorList>
            <person name="Dall'Agnol H."/>
            <person name="Nancucheo I."/>
            <person name="Johnson B."/>
            <person name="Oliveira R."/>
            <person name="Leite L."/>
            <person name="Pylro V."/>
            <person name="Nunes G.L."/>
            <person name="Tzotzos G."/>
            <person name="Fernandes G.R."/>
            <person name="Dutra J."/>
            <person name="Orellana S.C."/>
            <person name="Oliveira G."/>
        </authorList>
    </citation>
    <scope>NUCLEOTIDE SEQUENCE [LARGE SCALE GENOMIC DNA]</scope>
    <source>
        <strain evidence="5">ITV01</strain>
    </source>
</reference>
<comment type="caution">
    <text evidence="4">The sequence shown here is derived from an EMBL/GenBank/DDBJ whole genome shotgun (WGS) entry which is preliminary data.</text>
</comment>
<organism evidence="4 5">
    <name type="scientific">Ferroacidibacillus organovorans</name>
    <dbReference type="NCBI Taxonomy" id="1765683"/>
    <lineage>
        <taxon>Bacteria</taxon>
        <taxon>Bacillati</taxon>
        <taxon>Bacillota</taxon>
        <taxon>Bacilli</taxon>
        <taxon>Bacillales</taxon>
        <taxon>Alicyclobacillaceae</taxon>
        <taxon>Ferroacidibacillus</taxon>
    </lineage>
</organism>
<name>A0A124IW18_9BACL</name>
<dbReference type="Proteomes" id="UP000053557">
    <property type="component" value="Unassembled WGS sequence"/>
</dbReference>
<dbReference type="GO" id="GO:0006526">
    <property type="term" value="P:L-arginine biosynthetic process"/>
    <property type="evidence" value="ECO:0007669"/>
    <property type="project" value="InterPro"/>
</dbReference>
<protein>
    <recommendedName>
        <fullName evidence="3">N-acetyltransferase domain-containing protein</fullName>
    </recommendedName>
</protein>
<dbReference type="GO" id="GO:0005737">
    <property type="term" value="C:cytoplasm"/>
    <property type="evidence" value="ECO:0007669"/>
    <property type="project" value="InterPro"/>
</dbReference>
<dbReference type="CDD" id="cd04301">
    <property type="entry name" value="NAT_SF"/>
    <property type="match status" value="1"/>
</dbReference>
<dbReference type="InterPro" id="IPR010167">
    <property type="entry name" value="NH2A_AcTrfase"/>
</dbReference>
<dbReference type="PANTHER" id="PTHR30602:SF12">
    <property type="entry name" value="AMINO-ACID ACETYLTRANSFERASE NAGS1, CHLOROPLASTIC-RELATED"/>
    <property type="match status" value="1"/>
</dbReference>
<feature type="domain" description="N-acetyltransferase" evidence="3">
    <location>
        <begin position="10"/>
        <end position="148"/>
    </location>
</feature>
<dbReference type="PROSITE" id="PS51186">
    <property type="entry name" value="GNAT"/>
    <property type="match status" value="1"/>
</dbReference>
<evidence type="ECO:0000313" key="4">
    <source>
        <dbReference type="EMBL" id="KUO96019.1"/>
    </source>
</evidence>
<dbReference type="NCBIfam" id="NF005840">
    <property type="entry name" value="PRK07757.1"/>
    <property type="match status" value="1"/>
</dbReference>
<evidence type="ECO:0000259" key="3">
    <source>
        <dbReference type="PROSITE" id="PS51186"/>
    </source>
</evidence>
<evidence type="ECO:0000256" key="2">
    <source>
        <dbReference type="ARBA" id="ARBA00023315"/>
    </source>
</evidence>
<dbReference type="OrthoDB" id="9793138at2"/>
<dbReference type="SUPFAM" id="SSF55729">
    <property type="entry name" value="Acyl-CoA N-acyltransferases (Nat)"/>
    <property type="match status" value="1"/>
</dbReference>